<reference evidence="3 5" key="2">
    <citation type="submission" date="2021-03" db="EMBL/GenBank/DDBJ databases">
        <title>Mucilaginibacter strains isolated from gold and copper mining confer multi heavy-metal resistance.</title>
        <authorList>
            <person name="Li Y."/>
        </authorList>
    </citation>
    <scope>NUCLEOTIDE SEQUENCE [LARGE SCALE GENOMIC DNA]</scope>
    <source>
        <strain evidence="3 5">P2-4</strain>
    </source>
</reference>
<dbReference type="RefSeq" id="WP_112654607.1">
    <property type="nucleotide sequence ID" value="NZ_CP043451.1"/>
</dbReference>
<dbReference type="Proteomes" id="UP000663940">
    <property type="component" value="Chromosome"/>
</dbReference>
<keyword evidence="1" id="KW-0472">Membrane</keyword>
<keyword evidence="1" id="KW-0812">Transmembrane</keyword>
<protein>
    <submittedName>
        <fullName evidence="2">Uncharacterized protein</fullName>
    </submittedName>
</protein>
<keyword evidence="5" id="KW-1185">Reference proteome</keyword>
<evidence type="ECO:0000313" key="4">
    <source>
        <dbReference type="Proteomes" id="UP000250557"/>
    </source>
</evidence>
<name>A0AAE6JH44_9SPHI</name>
<sequence length="141" mass="15615">MFKKIHSNRDPRDTLYSELKKEFSVYVDKGNGAFKSLICGYPKFIFGLMIALLAASLILAVALHHKMVPPDKAAKVPKAQPAPVSAGFDNIMAAGNALKQTIRLRRQVDSITGKKTLTKTDSLLLLHDLDSLQHIRINLPH</sequence>
<dbReference type="AlphaFoldDB" id="A0AAE6JH44"/>
<accession>A0AAE6JH44</accession>
<proteinExistence type="predicted"/>
<evidence type="ECO:0000313" key="2">
    <source>
        <dbReference type="EMBL" id="QEM04950.1"/>
    </source>
</evidence>
<organism evidence="2 4">
    <name type="scientific">Mucilaginibacter rubeus</name>
    <dbReference type="NCBI Taxonomy" id="2027860"/>
    <lineage>
        <taxon>Bacteria</taxon>
        <taxon>Pseudomonadati</taxon>
        <taxon>Bacteroidota</taxon>
        <taxon>Sphingobacteriia</taxon>
        <taxon>Sphingobacteriales</taxon>
        <taxon>Sphingobacteriaceae</taxon>
        <taxon>Mucilaginibacter</taxon>
    </lineage>
</organism>
<dbReference type="Proteomes" id="UP000250557">
    <property type="component" value="Chromosome"/>
</dbReference>
<gene>
    <name evidence="2" type="ORF">DIU31_016050</name>
    <name evidence="3" type="ORF">J3L21_11440</name>
</gene>
<dbReference type="EMBL" id="CP071880">
    <property type="protein sequence ID" value="QTE52532.1"/>
    <property type="molecule type" value="Genomic_DNA"/>
</dbReference>
<reference evidence="2 4" key="1">
    <citation type="submission" date="2019-08" db="EMBL/GenBank/DDBJ databases">
        <title>Comparative genome analysis confer to the adaptation heavy metal polluted environment.</title>
        <authorList>
            <person name="Li Y."/>
        </authorList>
    </citation>
    <scope>NUCLEOTIDE SEQUENCE [LARGE SCALE GENOMIC DNA]</scope>
    <source>
        <strain evidence="2 4">P2</strain>
    </source>
</reference>
<feature type="transmembrane region" description="Helical" evidence="1">
    <location>
        <begin position="44"/>
        <end position="63"/>
    </location>
</feature>
<keyword evidence="1" id="KW-1133">Transmembrane helix</keyword>
<evidence type="ECO:0000313" key="3">
    <source>
        <dbReference type="EMBL" id="QTE52532.1"/>
    </source>
</evidence>
<evidence type="ECO:0000256" key="1">
    <source>
        <dbReference type="SAM" id="Phobius"/>
    </source>
</evidence>
<evidence type="ECO:0000313" key="5">
    <source>
        <dbReference type="Proteomes" id="UP000663940"/>
    </source>
</evidence>
<dbReference type="EMBL" id="CP043451">
    <property type="protein sequence ID" value="QEM04950.1"/>
    <property type="molecule type" value="Genomic_DNA"/>
</dbReference>